<dbReference type="Pfam" id="PF00059">
    <property type="entry name" value="Lectin_C"/>
    <property type="match status" value="1"/>
</dbReference>
<keyword evidence="2" id="KW-0732">Signal</keyword>
<evidence type="ECO:0000256" key="1">
    <source>
        <dbReference type="ARBA" id="ARBA00023157"/>
    </source>
</evidence>
<keyword evidence="1" id="KW-1015">Disulfide bond</keyword>
<name>A0A9N7YVM6_PLEPL</name>
<dbReference type="SMART" id="SM00034">
    <property type="entry name" value="CLECT"/>
    <property type="match status" value="1"/>
</dbReference>
<accession>A0A9N7YVM6</accession>
<evidence type="ECO:0000259" key="3">
    <source>
        <dbReference type="PROSITE" id="PS50041"/>
    </source>
</evidence>
<dbReference type="PROSITE" id="PS50041">
    <property type="entry name" value="C_TYPE_LECTIN_2"/>
    <property type="match status" value="1"/>
</dbReference>
<gene>
    <name evidence="4" type="ORF">PLEPLA_LOCUS27223</name>
</gene>
<dbReference type="Proteomes" id="UP001153269">
    <property type="component" value="Unassembled WGS sequence"/>
</dbReference>
<organism evidence="4 5">
    <name type="scientific">Pleuronectes platessa</name>
    <name type="common">European plaice</name>
    <dbReference type="NCBI Taxonomy" id="8262"/>
    <lineage>
        <taxon>Eukaryota</taxon>
        <taxon>Metazoa</taxon>
        <taxon>Chordata</taxon>
        <taxon>Craniata</taxon>
        <taxon>Vertebrata</taxon>
        <taxon>Euteleostomi</taxon>
        <taxon>Actinopterygii</taxon>
        <taxon>Neopterygii</taxon>
        <taxon>Teleostei</taxon>
        <taxon>Neoteleostei</taxon>
        <taxon>Acanthomorphata</taxon>
        <taxon>Carangaria</taxon>
        <taxon>Pleuronectiformes</taxon>
        <taxon>Pleuronectoidei</taxon>
        <taxon>Pleuronectidae</taxon>
        <taxon>Pleuronectes</taxon>
    </lineage>
</organism>
<protein>
    <recommendedName>
        <fullName evidence="3">C-type lectin domain-containing protein</fullName>
    </recommendedName>
</protein>
<sequence length="198" mass="22123">MKTLLLLTVVLSSVLAVTTQAVEAVEPVEEKQEPQEENLVSVAENEAGEFVPEAQEPQMLSAGEMAPSVEGRFFLCPAGWERYKSSCYLYVSADKSWSNAVANCNSVGATLASAHDMLEYSLLQQLTSREGGTLAWLGGFYFQGWRWMDQSTFDYNFWSAQHTFSQYPCIYLNARVGWSNHNCGNEWPSICVKKTGTF</sequence>
<evidence type="ECO:0000313" key="4">
    <source>
        <dbReference type="EMBL" id="CAB1439431.1"/>
    </source>
</evidence>
<reference evidence="4" key="1">
    <citation type="submission" date="2020-03" db="EMBL/GenBank/DDBJ databases">
        <authorList>
            <person name="Weist P."/>
        </authorList>
    </citation>
    <scope>NUCLEOTIDE SEQUENCE</scope>
</reference>
<dbReference type="CDD" id="cd00037">
    <property type="entry name" value="CLECT"/>
    <property type="match status" value="1"/>
</dbReference>
<dbReference type="InterPro" id="IPR016186">
    <property type="entry name" value="C-type_lectin-like/link_sf"/>
</dbReference>
<feature type="signal peptide" evidence="2">
    <location>
        <begin position="1"/>
        <end position="16"/>
    </location>
</feature>
<dbReference type="SUPFAM" id="SSF56436">
    <property type="entry name" value="C-type lectin-like"/>
    <property type="match status" value="1"/>
</dbReference>
<dbReference type="InterPro" id="IPR050111">
    <property type="entry name" value="C-type_lectin/snaclec_domain"/>
</dbReference>
<dbReference type="InterPro" id="IPR001304">
    <property type="entry name" value="C-type_lectin-like"/>
</dbReference>
<dbReference type="PROSITE" id="PS00615">
    <property type="entry name" value="C_TYPE_LECTIN_1"/>
    <property type="match status" value="1"/>
</dbReference>
<dbReference type="InterPro" id="IPR016187">
    <property type="entry name" value="CTDL_fold"/>
</dbReference>
<feature type="domain" description="C-type lectin" evidence="3">
    <location>
        <begin position="83"/>
        <end position="192"/>
    </location>
</feature>
<proteinExistence type="predicted"/>
<dbReference type="AlphaFoldDB" id="A0A9N7YVM6"/>
<dbReference type="EMBL" id="CADEAL010002280">
    <property type="protein sequence ID" value="CAB1439431.1"/>
    <property type="molecule type" value="Genomic_DNA"/>
</dbReference>
<dbReference type="PANTHER" id="PTHR22803">
    <property type="entry name" value="MANNOSE, PHOSPHOLIPASE, LECTIN RECEPTOR RELATED"/>
    <property type="match status" value="1"/>
</dbReference>
<keyword evidence="5" id="KW-1185">Reference proteome</keyword>
<comment type="caution">
    <text evidence="4">The sequence shown here is derived from an EMBL/GenBank/DDBJ whole genome shotgun (WGS) entry which is preliminary data.</text>
</comment>
<dbReference type="InterPro" id="IPR018378">
    <property type="entry name" value="C-type_lectin_CS"/>
</dbReference>
<feature type="chain" id="PRO_5040138964" description="C-type lectin domain-containing protein" evidence="2">
    <location>
        <begin position="17"/>
        <end position="198"/>
    </location>
</feature>
<dbReference type="Gene3D" id="3.10.100.10">
    <property type="entry name" value="Mannose-Binding Protein A, subunit A"/>
    <property type="match status" value="1"/>
</dbReference>
<evidence type="ECO:0000256" key="2">
    <source>
        <dbReference type="SAM" id="SignalP"/>
    </source>
</evidence>
<evidence type="ECO:0000313" key="5">
    <source>
        <dbReference type="Proteomes" id="UP001153269"/>
    </source>
</evidence>